<dbReference type="FunCoup" id="A0A200PSI5">
    <property type="interactions" value="3457"/>
</dbReference>
<protein>
    <submittedName>
        <fullName evidence="13">WW domain</fullName>
    </submittedName>
</protein>
<keyword evidence="2" id="KW-0507">mRNA processing</keyword>
<feature type="compositionally biased region" description="Basic and acidic residues" evidence="10">
    <location>
        <begin position="873"/>
        <end position="923"/>
    </location>
</feature>
<dbReference type="GO" id="GO:0003723">
    <property type="term" value="F:RNA binding"/>
    <property type="evidence" value="ECO:0007669"/>
    <property type="project" value="TreeGrafter"/>
</dbReference>
<dbReference type="FunFam" id="1.10.10.440:FF:000026">
    <property type="entry name" value="Pre-mRNA-processing protein 40A"/>
    <property type="match status" value="1"/>
</dbReference>
<dbReference type="PANTHER" id="PTHR11864">
    <property type="entry name" value="PRE-MRNA-PROCESSING PROTEIN PRP40"/>
    <property type="match status" value="1"/>
</dbReference>
<evidence type="ECO:0000256" key="7">
    <source>
        <dbReference type="ARBA" id="ARBA00061317"/>
    </source>
</evidence>
<feature type="domain" description="WW" evidence="11">
    <location>
        <begin position="263"/>
        <end position="296"/>
    </location>
</feature>
<evidence type="ECO:0000256" key="3">
    <source>
        <dbReference type="ARBA" id="ARBA00022737"/>
    </source>
</evidence>
<evidence type="ECO:0000256" key="4">
    <source>
        <dbReference type="ARBA" id="ARBA00023187"/>
    </source>
</evidence>
<dbReference type="SUPFAM" id="SSF81698">
    <property type="entry name" value="FF domain"/>
    <property type="match status" value="5"/>
</dbReference>
<dbReference type="STRING" id="56857.A0A200PSI5"/>
<keyword evidence="3" id="KW-0677">Repeat</keyword>
<feature type="compositionally biased region" description="Basic residues" evidence="10">
    <location>
        <begin position="971"/>
        <end position="986"/>
    </location>
</feature>
<dbReference type="PROSITE" id="PS50020">
    <property type="entry name" value="WW_DOMAIN_2"/>
    <property type="match status" value="2"/>
</dbReference>
<dbReference type="InterPro" id="IPR002713">
    <property type="entry name" value="FF_domain"/>
</dbReference>
<feature type="region of interest" description="Disordered" evidence="10">
    <location>
        <begin position="1"/>
        <end position="165"/>
    </location>
</feature>
<feature type="compositionally biased region" description="Polar residues" evidence="10">
    <location>
        <begin position="39"/>
        <end position="55"/>
    </location>
</feature>
<dbReference type="FunFam" id="1.10.10.440:FF:000019">
    <property type="entry name" value="Pre-mRNA-processing protein 40A"/>
    <property type="match status" value="1"/>
</dbReference>
<sequence>MTSNSQSSGTQPLWPPIVGSAGPPQNFGPPMNMQFRPVGQQQQAQPFIPGASQQFRPVGQGIPVPNVGLSSAQSQQLQFPQSMHQLPPRSGQPGHGPPSSQAIQMPFMPQNRPITSGSPQPQQNTQPLSNHMPGVGGSGMPPSYTFAPSYGQPQNNINAPSHYQPISQMHTPVVPAGGQPWLSSGAGSQSTPLVAPLQQTGQQPTVTAATVPATNVQPNPAIQSSSDWQEHTSADGRRYYYNKKTRQSSWEKPLELMTPIERADASTDWKEFNTSDGRKYYYNKVTKQSKWTIPEELKLARDQAEKVASQGIQSESAVTSQTPASLNVPSLETPSIPSSATSGTTSSPVPVTPSVAVVNPPPIMASGSPSIPVLSSALSTDAVGVQSPVATVTALPNPVSGNAGVPAASTTPTTTTSTLENIAPKDVANSLDGASVQDLEEARKGMAVAGKINVTPSEEKAVDEETLIYANKQEAKNAFKALLESANVESDWNWDQAMRVIINDKRYGALKTLGERKQAFNEYLGQRKKQEAEERRIKQKKAREEFAKMLEESKELTSSTRWSKAVTMFEDDERFKAVERARDREDLFENYLVELQKKEKAKAQEEHKRNIMEYRQFLESCDFIKPNSQWRKVQDRLEDDERCSRLEKIDRLEIFQEYIRELEKEEEEQRKIQKEQLRRAERKNRDEFRKLMEGHVAAGILTAKIHWRDYCMKVKDLPAYIAVSSNTSGSTPKDLFEDVAEELEKQFREDKTRIKDAMKLGKITIASTWTFEDFKAAISEDVNSSPVSDINLQLVFDELLERIKEKEEKEAKKRQRLADDFSDLLRSIKDITASSKWEDCKSLFEDSQEYRSIVEESFKREIFEEYITHLQEKAKEKERKREEEKAKKEKEREEKERRKEKERKEKERDRERDKEKERSKKDETESESVDVTDMKEERKREKDKDRKHRKRHQSAADDLSSEKEEKEDSKKSRRHSSSRKKSRKHAYTPESDSEGGHKRHRRDHRDGSRRNGTHEELEDGELGEDGEIRGSVTRNLRIAVKEFVVWTWCHSSVSRMPTHEQQRLDNSVRMELLQRILVGKHYLLDPKFYCNHIFTTIFSTQAAWKSSPGLGSICRKGQEGVQLRRCRHSLGIAHDVGFGELIQYCHLVVPSTHLKST</sequence>
<dbReference type="InParanoid" id="A0A200PSI5"/>
<evidence type="ECO:0000256" key="2">
    <source>
        <dbReference type="ARBA" id="ARBA00022664"/>
    </source>
</evidence>
<dbReference type="PROSITE" id="PS51676">
    <property type="entry name" value="FF"/>
    <property type="match status" value="5"/>
</dbReference>
<feature type="compositionally biased region" description="Basic and acidic residues" evidence="10">
    <location>
        <begin position="960"/>
        <end position="970"/>
    </location>
</feature>
<feature type="compositionally biased region" description="Polar residues" evidence="10">
    <location>
        <begin position="112"/>
        <end position="129"/>
    </location>
</feature>
<evidence type="ECO:0000259" key="12">
    <source>
        <dbReference type="PROSITE" id="PS51676"/>
    </source>
</evidence>
<feature type="compositionally biased region" description="Acidic residues" evidence="10">
    <location>
        <begin position="1016"/>
        <end position="1025"/>
    </location>
</feature>
<feature type="compositionally biased region" description="Basic and acidic residues" evidence="10">
    <location>
        <begin position="1004"/>
        <end position="1015"/>
    </location>
</feature>
<dbReference type="GO" id="GO:0045292">
    <property type="term" value="P:mRNA cis splicing, via spliceosome"/>
    <property type="evidence" value="ECO:0007669"/>
    <property type="project" value="InterPro"/>
</dbReference>
<gene>
    <name evidence="13" type="ORF">BVC80_8887g3</name>
</gene>
<dbReference type="FunFam" id="1.10.10.440:FF:000013">
    <property type="entry name" value="pre-mRNA-processing protein 40A isoform X1"/>
    <property type="match status" value="1"/>
</dbReference>
<evidence type="ECO:0000259" key="11">
    <source>
        <dbReference type="PROSITE" id="PS50020"/>
    </source>
</evidence>
<feature type="coiled-coil region" evidence="9">
    <location>
        <begin position="652"/>
        <end position="690"/>
    </location>
</feature>
<dbReference type="PANTHER" id="PTHR11864:SF0">
    <property type="entry name" value="PRP40 PRE-MRNA PROCESSING FACTOR 40 HOMOLOG A (YEAST)"/>
    <property type="match status" value="1"/>
</dbReference>
<dbReference type="InterPro" id="IPR036020">
    <property type="entry name" value="WW_dom_sf"/>
</dbReference>
<feature type="compositionally biased region" description="Low complexity" evidence="10">
    <location>
        <begin position="333"/>
        <end position="350"/>
    </location>
</feature>
<feature type="compositionally biased region" description="Basic and acidic residues" evidence="10">
    <location>
        <begin position="932"/>
        <end position="944"/>
    </location>
</feature>
<dbReference type="InterPro" id="IPR039726">
    <property type="entry name" value="Prp40-like"/>
</dbReference>
<dbReference type="CDD" id="cd00201">
    <property type="entry name" value="WW"/>
    <property type="match status" value="2"/>
</dbReference>
<dbReference type="Pfam" id="PF00397">
    <property type="entry name" value="WW"/>
    <property type="match status" value="2"/>
</dbReference>
<evidence type="ECO:0000256" key="10">
    <source>
        <dbReference type="SAM" id="MobiDB-lite"/>
    </source>
</evidence>
<dbReference type="InterPro" id="IPR001202">
    <property type="entry name" value="WW_dom"/>
</dbReference>
<dbReference type="GO" id="GO:0071004">
    <property type="term" value="C:U2-type prespliceosome"/>
    <property type="evidence" value="ECO:0007669"/>
    <property type="project" value="TreeGrafter"/>
</dbReference>
<feature type="compositionally biased region" description="Polar residues" evidence="10">
    <location>
        <begin position="310"/>
        <end position="332"/>
    </location>
</feature>
<comment type="function">
    <text evidence="6">Binds the phosphorylated C-terminal domain (CTD) of the largest subunit of RNA polymerase II and functions as a scaffold for RNA processing machineries. May be involved in pre-mRNA splicing.</text>
</comment>
<evidence type="ECO:0000313" key="13">
    <source>
        <dbReference type="EMBL" id="OVA01174.1"/>
    </source>
</evidence>
<organism evidence="13 14">
    <name type="scientific">Macleaya cordata</name>
    <name type="common">Five-seeded plume-poppy</name>
    <name type="synonym">Bocconia cordata</name>
    <dbReference type="NCBI Taxonomy" id="56857"/>
    <lineage>
        <taxon>Eukaryota</taxon>
        <taxon>Viridiplantae</taxon>
        <taxon>Streptophyta</taxon>
        <taxon>Embryophyta</taxon>
        <taxon>Tracheophyta</taxon>
        <taxon>Spermatophyta</taxon>
        <taxon>Magnoliopsida</taxon>
        <taxon>Ranunculales</taxon>
        <taxon>Papaveraceae</taxon>
        <taxon>Papaveroideae</taxon>
        <taxon>Macleaya</taxon>
    </lineage>
</organism>
<feature type="domain" description="WW" evidence="11">
    <location>
        <begin position="222"/>
        <end position="255"/>
    </location>
</feature>
<dbReference type="GO" id="GO:0070063">
    <property type="term" value="F:RNA polymerase binding"/>
    <property type="evidence" value="ECO:0007669"/>
    <property type="project" value="UniProtKB-ARBA"/>
</dbReference>
<keyword evidence="5" id="KW-0539">Nucleus</keyword>
<dbReference type="SMART" id="SM00441">
    <property type="entry name" value="FF"/>
    <property type="match status" value="5"/>
</dbReference>
<feature type="domain" description="FF" evidence="12">
    <location>
        <begin position="814"/>
        <end position="869"/>
    </location>
</feature>
<keyword evidence="4" id="KW-0508">mRNA splicing</keyword>
<evidence type="ECO:0000256" key="6">
    <source>
        <dbReference type="ARBA" id="ARBA00056384"/>
    </source>
</evidence>
<dbReference type="PROSITE" id="PS01159">
    <property type="entry name" value="WW_DOMAIN_1"/>
    <property type="match status" value="1"/>
</dbReference>
<feature type="domain" description="FF" evidence="12">
    <location>
        <begin position="539"/>
        <end position="594"/>
    </location>
</feature>
<evidence type="ECO:0000256" key="1">
    <source>
        <dbReference type="ARBA" id="ARBA00004123"/>
    </source>
</evidence>
<dbReference type="SUPFAM" id="SSF51045">
    <property type="entry name" value="WW domain"/>
    <property type="match status" value="2"/>
</dbReference>
<feature type="domain" description="FF" evidence="12">
    <location>
        <begin position="472"/>
        <end position="526"/>
    </location>
</feature>
<accession>A0A200PSI5</accession>
<dbReference type="Pfam" id="PF01846">
    <property type="entry name" value="FF"/>
    <property type="match status" value="5"/>
</dbReference>
<evidence type="ECO:0000256" key="9">
    <source>
        <dbReference type="SAM" id="Coils"/>
    </source>
</evidence>
<feature type="region of interest" description="Disordered" evidence="10">
    <location>
        <begin position="873"/>
        <end position="1026"/>
    </location>
</feature>
<evidence type="ECO:0000256" key="5">
    <source>
        <dbReference type="ARBA" id="ARBA00023242"/>
    </source>
</evidence>
<dbReference type="Gene3D" id="1.10.10.440">
    <property type="entry name" value="FF domain"/>
    <property type="match status" value="5"/>
</dbReference>
<dbReference type="SMART" id="SM00456">
    <property type="entry name" value="WW"/>
    <property type="match status" value="2"/>
</dbReference>
<feature type="domain" description="FF" evidence="12">
    <location>
        <begin position="679"/>
        <end position="742"/>
    </location>
</feature>
<feature type="region of interest" description="Disordered" evidence="10">
    <location>
        <begin position="308"/>
        <end position="350"/>
    </location>
</feature>
<feature type="domain" description="FF" evidence="12">
    <location>
        <begin position="604"/>
        <end position="661"/>
    </location>
</feature>
<feature type="compositionally biased region" description="Polar residues" evidence="10">
    <location>
        <begin position="68"/>
        <end position="84"/>
    </location>
</feature>
<comment type="subunit">
    <text evidence="8">Interacts (via the WW domains) with the phosphorylated C-terminal domain of NRPB1 (via CTD domain).</text>
</comment>
<evidence type="ECO:0000256" key="8">
    <source>
        <dbReference type="ARBA" id="ARBA00064817"/>
    </source>
</evidence>
<dbReference type="Pfam" id="PF25432">
    <property type="entry name" value="FF_PRPF40A"/>
    <property type="match status" value="1"/>
</dbReference>
<dbReference type="AlphaFoldDB" id="A0A200PSI5"/>
<dbReference type="FunFam" id="1.10.10.440:FF:000024">
    <property type="entry name" value="Pre-mRNA-processing protein 40A"/>
    <property type="match status" value="1"/>
</dbReference>
<dbReference type="Proteomes" id="UP000195402">
    <property type="component" value="Unassembled WGS sequence"/>
</dbReference>
<dbReference type="OMA" id="RDEIFQD"/>
<dbReference type="OrthoDB" id="187617at2759"/>
<reference evidence="13 14" key="1">
    <citation type="journal article" date="2017" name="Mol. Plant">
        <title>The Genome of Medicinal Plant Macleaya cordata Provides New Insights into Benzylisoquinoline Alkaloids Metabolism.</title>
        <authorList>
            <person name="Liu X."/>
            <person name="Liu Y."/>
            <person name="Huang P."/>
            <person name="Ma Y."/>
            <person name="Qing Z."/>
            <person name="Tang Q."/>
            <person name="Cao H."/>
            <person name="Cheng P."/>
            <person name="Zheng Y."/>
            <person name="Yuan Z."/>
            <person name="Zhou Y."/>
            <person name="Liu J."/>
            <person name="Tang Z."/>
            <person name="Zhuo Y."/>
            <person name="Zhang Y."/>
            <person name="Yu L."/>
            <person name="Huang J."/>
            <person name="Yang P."/>
            <person name="Peng Q."/>
            <person name="Zhang J."/>
            <person name="Jiang W."/>
            <person name="Zhang Z."/>
            <person name="Lin K."/>
            <person name="Ro D.K."/>
            <person name="Chen X."/>
            <person name="Xiong X."/>
            <person name="Shang Y."/>
            <person name="Huang S."/>
            <person name="Zeng J."/>
        </authorList>
    </citation>
    <scope>NUCLEOTIDE SEQUENCE [LARGE SCALE GENOMIC DNA]</scope>
    <source>
        <strain evidence="14">cv. BLH2017</strain>
        <tissue evidence="13">Root</tissue>
    </source>
</reference>
<dbReference type="GO" id="GO:0005685">
    <property type="term" value="C:U1 snRNP"/>
    <property type="evidence" value="ECO:0007669"/>
    <property type="project" value="TreeGrafter"/>
</dbReference>
<comment type="caution">
    <text evidence="13">The sequence shown here is derived from an EMBL/GenBank/DDBJ whole genome shotgun (WGS) entry which is preliminary data.</text>
</comment>
<keyword evidence="9" id="KW-0175">Coiled coil</keyword>
<keyword evidence="14" id="KW-1185">Reference proteome</keyword>
<evidence type="ECO:0000313" key="14">
    <source>
        <dbReference type="Proteomes" id="UP000195402"/>
    </source>
</evidence>
<comment type="subcellular location">
    <subcellularLocation>
        <location evidence="1">Nucleus</location>
    </subcellularLocation>
</comment>
<dbReference type="FunFam" id="2.20.70.10:FF:000228">
    <property type="entry name" value="Pre-mRNA-processing protein 40A"/>
    <property type="match status" value="1"/>
</dbReference>
<feature type="compositionally biased region" description="Polar residues" evidence="10">
    <location>
        <begin position="151"/>
        <end position="165"/>
    </location>
</feature>
<dbReference type="FunFam" id="1.10.10.440:FF:000022">
    <property type="entry name" value="Pre-mRNA-processing protein 40A"/>
    <property type="match status" value="1"/>
</dbReference>
<feature type="compositionally biased region" description="Polar residues" evidence="10">
    <location>
        <begin position="1"/>
        <end position="11"/>
    </location>
</feature>
<dbReference type="InterPro" id="IPR036517">
    <property type="entry name" value="FF_domain_sf"/>
</dbReference>
<dbReference type="Gene3D" id="2.20.70.10">
    <property type="match status" value="2"/>
</dbReference>
<comment type="similarity">
    <text evidence="7">Belongs to the PRPF40 family.</text>
</comment>
<name>A0A200PSI5_MACCD</name>
<proteinExistence type="inferred from homology"/>
<dbReference type="EMBL" id="MVGT01004167">
    <property type="protein sequence ID" value="OVA01174.1"/>
    <property type="molecule type" value="Genomic_DNA"/>
</dbReference>